<comment type="cofactor">
    <cofactor evidence="1">
        <name>adenosylcob(III)alamin</name>
        <dbReference type="ChEBI" id="CHEBI:18408"/>
    </cofactor>
</comment>
<evidence type="ECO:0000256" key="4">
    <source>
        <dbReference type="ARBA" id="ARBA00023285"/>
    </source>
</evidence>
<protein>
    <recommendedName>
        <fullName evidence="5">Ribonucleotide reductase large subunit C-terminal domain-containing protein</fullName>
    </recommendedName>
</protein>
<dbReference type="GO" id="GO:0031419">
    <property type="term" value="F:cobalamin binding"/>
    <property type="evidence" value="ECO:0007669"/>
    <property type="project" value="UniProtKB-KW"/>
</dbReference>
<dbReference type="InterPro" id="IPR050862">
    <property type="entry name" value="RdRp_reductase_class-2"/>
</dbReference>
<reference evidence="6 7" key="1">
    <citation type="journal article" date="2015" name="ISME J.">
        <title>Genomic and phenotypic differentiation among Methanosarcina mazei populations from Columbia River sediment.</title>
        <authorList>
            <person name="Youngblut N.D."/>
            <person name="Wirth J.S."/>
            <person name="Henriksen J.R."/>
            <person name="Smith M."/>
            <person name="Simon H."/>
            <person name="Metcalf W.W."/>
            <person name="Whitaker R.J."/>
        </authorList>
    </citation>
    <scope>NUCLEOTIDE SEQUENCE [LARGE SCALE GENOMIC DNA]</scope>
    <source>
        <strain evidence="6 7">2.F.T.2.6</strain>
    </source>
</reference>
<gene>
    <name evidence="6" type="ORF">DU34_07075</name>
</gene>
<evidence type="ECO:0000313" key="7">
    <source>
        <dbReference type="Proteomes" id="UP000034047"/>
    </source>
</evidence>
<feature type="domain" description="Ribonucleotide reductase large subunit C-terminal" evidence="5">
    <location>
        <begin position="9"/>
        <end position="81"/>
    </location>
</feature>
<dbReference type="InterPro" id="IPR000788">
    <property type="entry name" value="RNR_lg_C"/>
</dbReference>
<dbReference type="GO" id="GO:0004748">
    <property type="term" value="F:ribonucleoside-diphosphate reductase activity, thioredoxin disulfide as acceptor"/>
    <property type="evidence" value="ECO:0007669"/>
    <property type="project" value="TreeGrafter"/>
</dbReference>
<keyword evidence="4" id="KW-0170">Cobalt</keyword>
<dbReference type="AlphaFoldDB" id="A0A0F8CXW7"/>
<dbReference type="PANTHER" id="PTHR43371">
    <property type="entry name" value="VITAMIN B12-DEPENDENT RIBONUCLEOTIDE REDUCTASE"/>
    <property type="match status" value="1"/>
</dbReference>
<evidence type="ECO:0000256" key="3">
    <source>
        <dbReference type="ARBA" id="ARBA00023002"/>
    </source>
</evidence>
<dbReference type="PATRIC" id="fig|2209.41.peg.1552"/>
<name>A0A0F8CXW7_METMZ</name>
<sequence length="96" mass="10781">AHGTLQDITDSKIVSEEEKGLFRSALDINWKTHIDIQAAFQRHCHAGISKTINMPVDAGKEDIGKALIYAWKQGLKGLTIYRTGSRQHVVLNLKKR</sequence>
<evidence type="ECO:0000259" key="5">
    <source>
        <dbReference type="Pfam" id="PF02867"/>
    </source>
</evidence>
<evidence type="ECO:0000256" key="2">
    <source>
        <dbReference type="ARBA" id="ARBA00022628"/>
    </source>
</evidence>
<dbReference type="Proteomes" id="UP000034047">
    <property type="component" value="Unassembled WGS sequence"/>
</dbReference>
<keyword evidence="3" id="KW-0560">Oxidoreductase</keyword>
<evidence type="ECO:0000256" key="1">
    <source>
        <dbReference type="ARBA" id="ARBA00001922"/>
    </source>
</evidence>
<dbReference type="EMBL" id="JJOU01000189">
    <property type="protein sequence ID" value="KKG09814.1"/>
    <property type="molecule type" value="Genomic_DNA"/>
</dbReference>
<dbReference type="PANTHER" id="PTHR43371:SF1">
    <property type="entry name" value="RIBONUCLEOSIDE-DIPHOSPHATE REDUCTASE"/>
    <property type="match status" value="1"/>
</dbReference>
<feature type="non-terminal residue" evidence="6">
    <location>
        <position position="1"/>
    </location>
</feature>
<organism evidence="6 7">
    <name type="scientific">Methanosarcina mazei</name>
    <name type="common">Methanosarcina frisia</name>
    <dbReference type="NCBI Taxonomy" id="2209"/>
    <lineage>
        <taxon>Archaea</taxon>
        <taxon>Methanobacteriati</taxon>
        <taxon>Methanobacteriota</taxon>
        <taxon>Stenosarchaea group</taxon>
        <taxon>Methanomicrobia</taxon>
        <taxon>Methanosarcinales</taxon>
        <taxon>Methanosarcinaceae</taxon>
        <taxon>Methanosarcina</taxon>
    </lineage>
</organism>
<dbReference type="Gene3D" id="3.20.70.20">
    <property type="match status" value="1"/>
</dbReference>
<proteinExistence type="predicted"/>
<comment type="caution">
    <text evidence="6">The sequence shown here is derived from an EMBL/GenBank/DDBJ whole genome shotgun (WGS) entry which is preliminary data.</text>
</comment>
<dbReference type="SUPFAM" id="SSF51998">
    <property type="entry name" value="PFL-like glycyl radical enzymes"/>
    <property type="match status" value="1"/>
</dbReference>
<dbReference type="Pfam" id="PF02867">
    <property type="entry name" value="Ribonuc_red_lgC"/>
    <property type="match status" value="1"/>
</dbReference>
<accession>A0A0F8CXW7</accession>
<keyword evidence="2" id="KW-0846">Cobalamin</keyword>
<evidence type="ECO:0000313" key="6">
    <source>
        <dbReference type="EMBL" id="KKG09814.1"/>
    </source>
</evidence>